<dbReference type="GO" id="GO:0043565">
    <property type="term" value="F:sequence-specific DNA binding"/>
    <property type="evidence" value="ECO:0007669"/>
    <property type="project" value="InterPro"/>
</dbReference>
<dbReference type="Proteomes" id="UP001224775">
    <property type="component" value="Unassembled WGS sequence"/>
</dbReference>
<dbReference type="GO" id="GO:0003700">
    <property type="term" value="F:DNA-binding transcription factor activity"/>
    <property type="evidence" value="ECO:0007669"/>
    <property type="project" value="InterPro"/>
</dbReference>
<comment type="subcellular location">
    <subcellularLocation>
        <location evidence="1">Nucleus</location>
    </subcellularLocation>
</comment>
<dbReference type="SMART" id="SM00415">
    <property type="entry name" value="HSF"/>
    <property type="match status" value="1"/>
</dbReference>
<dbReference type="InterPro" id="IPR000232">
    <property type="entry name" value="HSF_DNA-bd"/>
</dbReference>
<feature type="compositionally biased region" description="Basic and acidic residues" evidence="5">
    <location>
        <begin position="203"/>
        <end position="219"/>
    </location>
</feature>
<evidence type="ECO:0000313" key="7">
    <source>
        <dbReference type="EMBL" id="KAK1733728.1"/>
    </source>
</evidence>
<dbReference type="SUPFAM" id="SSF46785">
    <property type="entry name" value="Winged helix' DNA-binding domain"/>
    <property type="match status" value="1"/>
</dbReference>
<evidence type="ECO:0000259" key="6">
    <source>
        <dbReference type="SMART" id="SM00415"/>
    </source>
</evidence>
<comment type="similarity">
    <text evidence="4">Belongs to the HSF family.</text>
</comment>
<feature type="domain" description="HSF-type DNA-binding" evidence="6">
    <location>
        <begin position="77"/>
        <end position="173"/>
    </location>
</feature>
<evidence type="ECO:0000256" key="2">
    <source>
        <dbReference type="ARBA" id="ARBA00023125"/>
    </source>
</evidence>
<name>A0AAD8XUL4_9STRA</name>
<protein>
    <submittedName>
        <fullName evidence="7">Heat shock factor family protein</fullName>
    </submittedName>
</protein>
<dbReference type="PRINTS" id="PR00056">
    <property type="entry name" value="HSFDOMAIN"/>
</dbReference>
<dbReference type="AlphaFoldDB" id="A0AAD8XUL4"/>
<evidence type="ECO:0000256" key="3">
    <source>
        <dbReference type="ARBA" id="ARBA00023242"/>
    </source>
</evidence>
<feature type="region of interest" description="Disordered" evidence="5">
    <location>
        <begin position="203"/>
        <end position="235"/>
    </location>
</feature>
<proteinExistence type="inferred from homology"/>
<keyword evidence="8" id="KW-1185">Reference proteome</keyword>
<sequence>MNQRSESSWSFPSAASKFSKIDEKLVTQHLYYHSQYGLKVTAMPTSDDCFPRFADHTYREYSTYIERGGAIDKHKKSDRNFPARLHAMLSDEQYSHIISWMPHGRAWKVINKELLMEEAIPKFFGQSKFASFSRQLSGWGFTRLNKAGRDFGCYYHECFLRGHPRLTVLMRRVSPGQGKAAPNIYAEPDFYLIAKRYPLEKSADVPDKEKNEASKHEDVPLAAKEAAAPDMKESISTHQWDPYDQQNAAHPTREAAALSCYDSSIHFSKVSSQSDSFAGVDVNRGDDKKEDKYQEAIKYDPFSVSYHHLDPQGYSMHQAHHEAVMSRYYGSMAAAGYYYPKSYRSHLHDDDMFPYDYRYNNPYSCYSNYHSAQGLAQAQGYAQAQGANTAIQPHYPAQGACNHNLPLPLPEFSQLEHGQELKSVFNEDEKESDSKPQA</sequence>
<dbReference type="Pfam" id="PF00447">
    <property type="entry name" value="HSF_DNA-bind"/>
    <property type="match status" value="1"/>
</dbReference>
<evidence type="ECO:0000256" key="4">
    <source>
        <dbReference type="RuleBase" id="RU004020"/>
    </source>
</evidence>
<accession>A0AAD8XUL4</accession>
<dbReference type="PANTHER" id="PTHR10015:SF206">
    <property type="entry name" value="HSF-TYPE DNA-BINDING DOMAIN-CONTAINING PROTEIN"/>
    <property type="match status" value="1"/>
</dbReference>
<dbReference type="InterPro" id="IPR036388">
    <property type="entry name" value="WH-like_DNA-bd_sf"/>
</dbReference>
<gene>
    <name evidence="7" type="ORF">QTG54_015583</name>
</gene>
<evidence type="ECO:0000256" key="5">
    <source>
        <dbReference type="SAM" id="MobiDB-lite"/>
    </source>
</evidence>
<organism evidence="7 8">
    <name type="scientific">Skeletonema marinoi</name>
    <dbReference type="NCBI Taxonomy" id="267567"/>
    <lineage>
        <taxon>Eukaryota</taxon>
        <taxon>Sar</taxon>
        <taxon>Stramenopiles</taxon>
        <taxon>Ochrophyta</taxon>
        <taxon>Bacillariophyta</taxon>
        <taxon>Coscinodiscophyceae</taxon>
        <taxon>Thalassiosirophycidae</taxon>
        <taxon>Thalassiosirales</taxon>
        <taxon>Skeletonemataceae</taxon>
        <taxon>Skeletonema</taxon>
        <taxon>Skeletonema marinoi-dohrnii complex</taxon>
    </lineage>
</organism>
<evidence type="ECO:0000256" key="1">
    <source>
        <dbReference type="ARBA" id="ARBA00004123"/>
    </source>
</evidence>
<keyword evidence="3" id="KW-0539">Nucleus</keyword>
<dbReference type="EMBL" id="JATAAI010000045">
    <property type="protein sequence ID" value="KAK1733728.1"/>
    <property type="molecule type" value="Genomic_DNA"/>
</dbReference>
<keyword evidence="2" id="KW-0238">DNA-binding</keyword>
<dbReference type="InterPro" id="IPR036390">
    <property type="entry name" value="WH_DNA-bd_sf"/>
</dbReference>
<evidence type="ECO:0000313" key="8">
    <source>
        <dbReference type="Proteomes" id="UP001224775"/>
    </source>
</evidence>
<dbReference type="PANTHER" id="PTHR10015">
    <property type="entry name" value="HEAT SHOCK TRANSCRIPTION FACTOR"/>
    <property type="match status" value="1"/>
</dbReference>
<dbReference type="Gene3D" id="1.10.10.10">
    <property type="entry name" value="Winged helix-like DNA-binding domain superfamily/Winged helix DNA-binding domain"/>
    <property type="match status" value="1"/>
</dbReference>
<dbReference type="GO" id="GO:0005634">
    <property type="term" value="C:nucleus"/>
    <property type="evidence" value="ECO:0007669"/>
    <property type="project" value="UniProtKB-SubCell"/>
</dbReference>
<dbReference type="FunFam" id="1.10.10.10:FF:000479">
    <property type="entry name" value="Predicted protein"/>
    <property type="match status" value="1"/>
</dbReference>
<keyword evidence="7" id="KW-0346">Stress response</keyword>
<reference evidence="7" key="1">
    <citation type="submission" date="2023-06" db="EMBL/GenBank/DDBJ databases">
        <title>Survivors Of The Sea: Transcriptome response of Skeletonema marinoi to long-term dormancy.</title>
        <authorList>
            <person name="Pinder M.I.M."/>
            <person name="Kourtchenko O."/>
            <person name="Robertson E.K."/>
            <person name="Larsson T."/>
            <person name="Maumus F."/>
            <person name="Osuna-Cruz C.M."/>
            <person name="Vancaester E."/>
            <person name="Stenow R."/>
            <person name="Vandepoele K."/>
            <person name="Ploug H."/>
            <person name="Bruchert V."/>
            <person name="Godhe A."/>
            <person name="Topel M."/>
        </authorList>
    </citation>
    <scope>NUCLEOTIDE SEQUENCE</scope>
    <source>
        <strain evidence="7">R05AC</strain>
    </source>
</reference>
<comment type="caution">
    <text evidence="7">The sequence shown here is derived from an EMBL/GenBank/DDBJ whole genome shotgun (WGS) entry which is preliminary data.</text>
</comment>